<comment type="caution">
    <text evidence="6">The sequence shown here is derived from an EMBL/GenBank/DDBJ whole genome shotgun (WGS) entry which is preliminary data.</text>
</comment>
<dbReference type="Pfam" id="PF12831">
    <property type="entry name" value="FAD_oxidored"/>
    <property type="match status" value="1"/>
</dbReference>
<evidence type="ECO:0000313" key="6">
    <source>
        <dbReference type="EMBL" id="OIQ93992.1"/>
    </source>
</evidence>
<reference evidence="6" key="1">
    <citation type="submission" date="2016-10" db="EMBL/GenBank/DDBJ databases">
        <title>Sequence of Gallionella enrichment culture.</title>
        <authorList>
            <person name="Poehlein A."/>
            <person name="Muehling M."/>
            <person name="Daniel R."/>
        </authorList>
    </citation>
    <scope>NUCLEOTIDE SEQUENCE</scope>
</reference>
<dbReference type="PANTHER" id="PTHR43498:SF1">
    <property type="entry name" value="COB--COM HETERODISULFIDE REDUCTASE IRON-SULFUR SUBUNIT A"/>
    <property type="match status" value="1"/>
</dbReference>
<organism evidence="6">
    <name type="scientific">mine drainage metagenome</name>
    <dbReference type="NCBI Taxonomy" id="410659"/>
    <lineage>
        <taxon>unclassified sequences</taxon>
        <taxon>metagenomes</taxon>
        <taxon>ecological metagenomes</taxon>
    </lineage>
</organism>
<evidence type="ECO:0000256" key="3">
    <source>
        <dbReference type="ARBA" id="ARBA00023002"/>
    </source>
</evidence>
<dbReference type="GO" id="GO:0051539">
    <property type="term" value="F:4 iron, 4 sulfur cluster binding"/>
    <property type="evidence" value="ECO:0007669"/>
    <property type="project" value="UniProtKB-KW"/>
</dbReference>
<dbReference type="SUPFAM" id="SSF51905">
    <property type="entry name" value="FAD/NAD(P)-binding domain"/>
    <property type="match status" value="1"/>
</dbReference>
<sequence length="451" mass="47989">MKQGPVEIDEPSRKTPILGEYDVVVLGGGPAGISAAAAAARTGRSTILIERYGFLGGAGTAAGLSTFCGLHANIHGEHKQVIHGLADEILARLEKMGGLNTPHLSLANKITAQAYDISAYKIAADELLVGSGVKVLFHAFGVGMAKRSDREIDAVIVESKSGRAAIRGKMFIECSGDGDLAAWAGAPFELGDGAGNMLYPSTMFRIIGVDPVKAGRAWEIIPKLMDEAAKNGRSFPRKAALVRPQKNPIEWRANLTQIKNPDGSPVSGIDVEQMSYGEIEGRRQCWDVFEFIKSVTPGFENAYIVEIAPQIGIRETRRVVGEYMLSESDILECASFSDSIGVNGWPVEAHVSGNVVLKFPKIPESRGFNQLPYRMIVPKGIDNLFIAGRCASMTHDGQSSARVSGPCFAMGQAAGTAADLALKAGVPPRDVDVSALQHRLEADGAYLGADA</sequence>
<name>A0A1J5RD20_9ZZZZ</name>
<gene>
    <name evidence="6" type="primary">sthA_5</name>
    <name evidence="6" type="ORF">GALL_240870</name>
</gene>
<dbReference type="GO" id="GO:0003957">
    <property type="term" value="F:NAD(P)+ transhydrogenase (Si-specific) activity"/>
    <property type="evidence" value="ECO:0007669"/>
    <property type="project" value="UniProtKB-EC"/>
</dbReference>
<keyword evidence="4" id="KW-0408">Iron</keyword>
<protein>
    <submittedName>
        <fullName evidence="6">Soluble pyridine nucleotide transhydrogenase</fullName>
        <ecNumber evidence="6">1.6.1.1</ecNumber>
    </submittedName>
</protein>
<keyword evidence="2" id="KW-0479">Metal-binding</keyword>
<dbReference type="PANTHER" id="PTHR43498">
    <property type="entry name" value="FERREDOXIN:COB-COM HETERODISULFIDE REDUCTASE SUBUNIT A"/>
    <property type="match status" value="1"/>
</dbReference>
<dbReference type="Gene3D" id="3.50.50.60">
    <property type="entry name" value="FAD/NAD(P)-binding domain"/>
    <property type="match status" value="1"/>
</dbReference>
<dbReference type="EC" id="1.6.1.1" evidence="6"/>
<accession>A0A1J5RD20</accession>
<proteinExistence type="predicted"/>
<dbReference type="GO" id="GO:0046872">
    <property type="term" value="F:metal ion binding"/>
    <property type="evidence" value="ECO:0007669"/>
    <property type="project" value="UniProtKB-KW"/>
</dbReference>
<dbReference type="InterPro" id="IPR036188">
    <property type="entry name" value="FAD/NAD-bd_sf"/>
</dbReference>
<keyword evidence="5" id="KW-0411">Iron-sulfur</keyword>
<keyword evidence="3 6" id="KW-0560">Oxidoreductase</keyword>
<evidence type="ECO:0000256" key="4">
    <source>
        <dbReference type="ARBA" id="ARBA00023004"/>
    </source>
</evidence>
<evidence type="ECO:0000256" key="2">
    <source>
        <dbReference type="ARBA" id="ARBA00022723"/>
    </source>
</evidence>
<evidence type="ECO:0000256" key="1">
    <source>
        <dbReference type="ARBA" id="ARBA00022485"/>
    </source>
</evidence>
<dbReference type="AlphaFoldDB" id="A0A1J5RD20"/>
<evidence type="ECO:0000256" key="5">
    <source>
        <dbReference type="ARBA" id="ARBA00023014"/>
    </source>
</evidence>
<dbReference type="InterPro" id="IPR039650">
    <property type="entry name" value="HdrA-like"/>
</dbReference>
<dbReference type="EMBL" id="MLJW01000196">
    <property type="protein sequence ID" value="OIQ93992.1"/>
    <property type="molecule type" value="Genomic_DNA"/>
</dbReference>
<keyword evidence="1" id="KW-0004">4Fe-4S</keyword>